<dbReference type="NCBIfam" id="NF045470">
    <property type="entry name" value="Opp2B"/>
    <property type="match status" value="1"/>
</dbReference>
<dbReference type="InterPro" id="IPR000515">
    <property type="entry name" value="MetI-like"/>
</dbReference>
<dbReference type="RefSeq" id="WP_055341807.1">
    <property type="nucleotide sequence ID" value="NZ_CDNI01000003.1"/>
</dbReference>
<dbReference type="Proteomes" id="UP000049127">
    <property type="component" value="Unassembled WGS sequence"/>
</dbReference>
<dbReference type="SUPFAM" id="SSF161098">
    <property type="entry name" value="MetI-like"/>
    <property type="match status" value="1"/>
</dbReference>
<dbReference type="InterPro" id="IPR035906">
    <property type="entry name" value="MetI-like_sf"/>
</dbReference>
<organism evidence="15 16">
    <name type="scientific">Paraclostridium sordellii</name>
    <name type="common">Clostridium sordellii</name>
    <dbReference type="NCBI Taxonomy" id="1505"/>
    <lineage>
        <taxon>Bacteria</taxon>
        <taxon>Bacillati</taxon>
        <taxon>Bacillota</taxon>
        <taxon>Clostridia</taxon>
        <taxon>Peptostreptococcales</taxon>
        <taxon>Peptostreptococcaceae</taxon>
        <taxon>Paraclostridium</taxon>
    </lineage>
</organism>
<dbReference type="CDD" id="cd06261">
    <property type="entry name" value="TM_PBP2"/>
    <property type="match status" value="1"/>
</dbReference>
<dbReference type="InterPro" id="IPR050045">
    <property type="entry name" value="Opp2B"/>
</dbReference>
<dbReference type="Pfam" id="PF19300">
    <property type="entry name" value="BPD_transp_1_N"/>
    <property type="match status" value="1"/>
</dbReference>
<dbReference type="EMBL" id="CEKZ01000003">
    <property type="protein sequence ID" value="CEQ03491.1"/>
    <property type="molecule type" value="Genomic_DNA"/>
</dbReference>
<feature type="transmembrane region" description="Helical" evidence="13">
    <location>
        <begin position="137"/>
        <end position="164"/>
    </location>
</feature>
<feature type="transmembrane region" description="Helical" evidence="13">
    <location>
        <begin position="230"/>
        <end position="252"/>
    </location>
</feature>
<evidence type="ECO:0000256" key="13">
    <source>
        <dbReference type="RuleBase" id="RU363032"/>
    </source>
</evidence>
<feature type="transmembrane region" description="Helical" evidence="13">
    <location>
        <begin position="100"/>
        <end position="125"/>
    </location>
</feature>
<dbReference type="OrthoDB" id="9773221at2"/>
<keyword evidence="7" id="KW-0406">Ion transport</keyword>
<evidence type="ECO:0000256" key="12">
    <source>
        <dbReference type="ARBA" id="ARBA00044774"/>
    </source>
</evidence>
<dbReference type="AlphaFoldDB" id="A0A0C7G922"/>
<proteinExistence type="inferred from homology"/>
<reference evidence="15 16" key="1">
    <citation type="submission" date="2015-01" db="EMBL/GenBank/DDBJ databases">
        <authorList>
            <person name="Aslett A.Martin."/>
            <person name="De Silva Nishadi"/>
        </authorList>
    </citation>
    <scope>NUCLEOTIDE SEQUENCE [LARGE SCALE GENOMIC DNA]</scope>
    <source>
        <strain evidence="15 16">R28058</strain>
    </source>
</reference>
<dbReference type="Gene3D" id="1.10.3720.10">
    <property type="entry name" value="MetI-like"/>
    <property type="match status" value="1"/>
</dbReference>
<evidence type="ECO:0000256" key="6">
    <source>
        <dbReference type="ARBA" id="ARBA00022989"/>
    </source>
</evidence>
<comment type="subunit">
    <text evidence="11">The complex is composed of two ATP-binding proteins (NikD and NikE), two transmembrane proteins (NikB and NikC) and a solute-binding protein (NikA).</text>
</comment>
<gene>
    <name evidence="15" type="primary">nikB</name>
    <name evidence="15" type="ORF">R28058_12241</name>
</gene>
<keyword evidence="8" id="KW-0921">Nickel transport</keyword>
<evidence type="ECO:0000259" key="14">
    <source>
        <dbReference type="PROSITE" id="PS50928"/>
    </source>
</evidence>
<accession>A0A0C7G922</accession>
<evidence type="ECO:0000256" key="11">
    <source>
        <dbReference type="ARBA" id="ARBA00038669"/>
    </source>
</evidence>
<comment type="subcellular location">
    <subcellularLocation>
        <location evidence="1 13">Cell membrane</location>
        <topology evidence="1 13">Multi-pass membrane protein</topology>
    </subcellularLocation>
</comment>
<feature type="transmembrane region" description="Helical" evidence="13">
    <location>
        <begin position="9"/>
        <end position="30"/>
    </location>
</feature>
<evidence type="ECO:0000256" key="3">
    <source>
        <dbReference type="ARBA" id="ARBA00022475"/>
    </source>
</evidence>
<evidence type="ECO:0000256" key="1">
    <source>
        <dbReference type="ARBA" id="ARBA00004651"/>
    </source>
</evidence>
<evidence type="ECO:0000256" key="4">
    <source>
        <dbReference type="ARBA" id="ARBA00022596"/>
    </source>
</evidence>
<dbReference type="GO" id="GO:0015099">
    <property type="term" value="F:nickel cation transmembrane transporter activity"/>
    <property type="evidence" value="ECO:0007669"/>
    <property type="project" value="InterPro"/>
</dbReference>
<evidence type="ECO:0000256" key="10">
    <source>
        <dbReference type="ARBA" id="ARBA00024202"/>
    </source>
</evidence>
<evidence type="ECO:0000256" key="2">
    <source>
        <dbReference type="ARBA" id="ARBA00022448"/>
    </source>
</evidence>
<feature type="transmembrane region" description="Helical" evidence="13">
    <location>
        <begin position="277"/>
        <end position="299"/>
    </location>
</feature>
<feature type="domain" description="ABC transmembrane type-1" evidence="14">
    <location>
        <begin position="98"/>
        <end position="295"/>
    </location>
</feature>
<keyword evidence="6 13" id="KW-1133">Transmembrane helix</keyword>
<protein>
    <recommendedName>
        <fullName evidence="12">Nickel import system permease protein NikB</fullName>
    </recommendedName>
</protein>
<dbReference type="InterPro" id="IPR045621">
    <property type="entry name" value="BPD_transp_1_N"/>
</dbReference>
<dbReference type="PROSITE" id="PS50928">
    <property type="entry name" value="ABC_TM1"/>
    <property type="match status" value="1"/>
</dbReference>
<evidence type="ECO:0000313" key="15">
    <source>
        <dbReference type="EMBL" id="CEQ03491.1"/>
    </source>
</evidence>
<evidence type="ECO:0000256" key="8">
    <source>
        <dbReference type="ARBA" id="ARBA00023112"/>
    </source>
</evidence>
<dbReference type="GO" id="GO:0005886">
    <property type="term" value="C:plasma membrane"/>
    <property type="evidence" value="ECO:0007669"/>
    <property type="project" value="UniProtKB-SubCell"/>
</dbReference>
<dbReference type="PANTHER" id="PTHR43163">
    <property type="entry name" value="DIPEPTIDE TRANSPORT SYSTEM PERMEASE PROTEIN DPPB-RELATED"/>
    <property type="match status" value="1"/>
</dbReference>
<evidence type="ECO:0000256" key="5">
    <source>
        <dbReference type="ARBA" id="ARBA00022692"/>
    </source>
</evidence>
<feature type="transmembrane region" description="Helical" evidence="13">
    <location>
        <begin position="176"/>
        <end position="195"/>
    </location>
</feature>
<sequence length="310" mass="34260">MKKYVFKRLITLVPILIGISVVAFLLVRIMPGDAATAYLSNANIPVNEKNIQIAIKNLGLDKPIIVQYFDWIKNVLQFDLGTSYISKNLVSEELLSGLKYTMMLAATSLLWIFVISIPLGMYSAIHPGKKVDNLSRIFAFVGSSMPTFWLGFLLVQFFSIKLGILPVAGAEKLSNIILPSITLAFGYIPTYSRILRNSLLENMKSPSVTYARARGISERKILFNNVLRNSLIPIITSLGMNFGGMLSGSVIVENVFSWPGLGRVIVGSISQRDYPMIQGYIILMAVIFILSNLLADLACASIDSRIRLEG</sequence>
<name>A0A0C7G922_PARSO</name>
<keyword evidence="5 13" id="KW-0812">Transmembrane</keyword>
<comment type="similarity">
    <text evidence="10">Belongs to the binding-protein-dependent transport system permease family. OppBC subfamily.</text>
</comment>
<dbReference type="PANTHER" id="PTHR43163:SF6">
    <property type="entry name" value="DIPEPTIDE TRANSPORT SYSTEM PERMEASE PROTEIN DPPB-RELATED"/>
    <property type="match status" value="1"/>
</dbReference>
<dbReference type="Pfam" id="PF00528">
    <property type="entry name" value="BPD_transp_1"/>
    <property type="match status" value="1"/>
</dbReference>
<keyword evidence="3" id="KW-1003">Cell membrane</keyword>
<evidence type="ECO:0000256" key="9">
    <source>
        <dbReference type="ARBA" id="ARBA00023136"/>
    </source>
</evidence>
<keyword evidence="2 13" id="KW-0813">Transport</keyword>
<keyword evidence="9 13" id="KW-0472">Membrane</keyword>
<keyword evidence="4" id="KW-0533">Nickel</keyword>
<evidence type="ECO:0000256" key="7">
    <source>
        <dbReference type="ARBA" id="ARBA00023065"/>
    </source>
</evidence>
<evidence type="ECO:0000313" key="16">
    <source>
        <dbReference type="Proteomes" id="UP000049127"/>
    </source>
</evidence>